<dbReference type="EMBL" id="CP098755">
    <property type="protein sequence ID" value="USG68175.1"/>
    <property type="molecule type" value="Genomic_DNA"/>
</dbReference>
<evidence type="ECO:0000313" key="2">
    <source>
        <dbReference type="EMBL" id="USG68175.1"/>
    </source>
</evidence>
<feature type="region of interest" description="Disordered" evidence="1">
    <location>
        <begin position="1"/>
        <end position="61"/>
    </location>
</feature>
<sequence length="61" mass="6443">MEEKKTAKNKQPIKPGENQELSKLGTHAAGATDLFQTESRKEAGVIHPPEHPGGAGSSGTY</sequence>
<accession>A0ABY4WLY7</accession>
<evidence type="ECO:0000313" key="3">
    <source>
        <dbReference type="Proteomes" id="UP001056500"/>
    </source>
</evidence>
<dbReference type="Proteomes" id="UP001056500">
    <property type="component" value="Chromosome"/>
</dbReference>
<feature type="compositionally biased region" description="Basic and acidic residues" evidence="1">
    <location>
        <begin position="38"/>
        <end position="50"/>
    </location>
</feature>
<reference evidence="2" key="1">
    <citation type="submission" date="2022-06" db="EMBL/GenBank/DDBJ databases">
        <title>Genome sequencing of Brevibacillus sp. BB3-R1.</title>
        <authorList>
            <person name="Heo J."/>
            <person name="Lee D."/>
            <person name="Won M."/>
            <person name="Han B.-H."/>
            <person name="Hong S.-B."/>
            <person name="Kwon S.-W."/>
        </authorList>
    </citation>
    <scope>NUCLEOTIDE SEQUENCE</scope>
    <source>
        <strain evidence="2">BB3-R1</strain>
    </source>
</reference>
<evidence type="ECO:0000256" key="1">
    <source>
        <dbReference type="SAM" id="MobiDB-lite"/>
    </source>
</evidence>
<protein>
    <submittedName>
        <fullName evidence="2">Uncharacterized protein</fullName>
    </submittedName>
</protein>
<name>A0ABY4WLY7_9BACL</name>
<gene>
    <name evidence="2" type="ORF">NDK47_13205</name>
</gene>
<dbReference type="RefSeq" id="WP_251875590.1">
    <property type="nucleotide sequence ID" value="NZ_CP098755.1"/>
</dbReference>
<keyword evidence="3" id="KW-1185">Reference proteome</keyword>
<organism evidence="2 3">
    <name type="scientific">Brevibacillus ruminantium</name>
    <dbReference type="NCBI Taxonomy" id="2950604"/>
    <lineage>
        <taxon>Bacteria</taxon>
        <taxon>Bacillati</taxon>
        <taxon>Bacillota</taxon>
        <taxon>Bacilli</taxon>
        <taxon>Bacillales</taxon>
        <taxon>Paenibacillaceae</taxon>
        <taxon>Brevibacillus</taxon>
    </lineage>
</organism>
<proteinExistence type="predicted"/>